<organism evidence="3 4">
    <name type="scientific">Chionoecetes opilio</name>
    <name type="common">Atlantic snow crab</name>
    <name type="synonym">Cancer opilio</name>
    <dbReference type="NCBI Taxonomy" id="41210"/>
    <lineage>
        <taxon>Eukaryota</taxon>
        <taxon>Metazoa</taxon>
        <taxon>Ecdysozoa</taxon>
        <taxon>Arthropoda</taxon>
        <taxon>Crustacea</taxon>
        <taxon>Multicrustacea</taxon>
        <taxon>Malacostraca</taxon>
        <taxon>Eumalacostraca</taxon>
        <taxon>Eucarida</taxon>
        <taxon>Decapoda</taxon>
        <taxon>Pleocyemata</taxon>
        <taxon>Brachyura</taxon>
        <taxon>Eubrachyura</taxon>
        <taxon>Majoidea</taxon>
        <taxon>Majidae</taxon>
        <taxon>Chionoecetes</taxon>
    </lineage>
</organism>
<evidence type="ECO:0000313" key="4">
    <source>
        <dbReference type="Proteomes" id="UP000770661"/>
    </source>
</evidence>
<accession>A0A8J4Y0M9</accession>
<dbReference type="Gene3D" id="2.160.20.10">
    <property type="entry name" value="Single-stranded right-handed beta-helix, Pectin lyase-like"/>
    <property type="match status" value="1"/>
</dbReference>
<keyword evidence="4" id="KW-1185">Reference proteome</keyword>
<evidence type="ECO:0000256" key="1">
    <source>
        <dbReference type="SAM" id="MobiDB-lite"/>
    </source>
</evidence>
<reference evidence="3" key="1">
    <citation type="submission" date="2020-07" db="EMBL/GenBank/DDBJ databases">
        <title>The High-quality genome of the commercially important snow crab, Chionoecetes opilio.</title>
        <authorList>
            <person name="Jeong J.-H."/>
            <person name="Ryu S."/>
        </authorList>
    </citation>
    <scope>NUCLEOTIDE SEQUENCE</scope>
    <source>
        <strain evidence="3">MADBK_172401_WGS</strain>
        <tissue evidence="3">Digestive gland</tissue>
    </source>
</reference>
<feature type="compositionally biased region" description="Basic and acidic residues" evidence="1">
    <location>
        <begin position="1"/>
        <end position="19"/>
    </location>
</feature>
<evidence type="ECO:0000256" key="2">
    <source>
        <dbReference type="SAM" id="Phobius"/>
    </source>
</evidence>
<protein>
    <submittedName>
        <fullName evidence="3">Uncharacterized protein</fullName>
    </submittedName>
</protein>
<dbReference type="OrthoDB" id="6374403at2759"/>
<feature type="transmembrane region" description="Helical" evidence="2">
    <location>
        <begin position="456"/>
        <end position="476"/>
    </location>
</feature>
<feature type="region of interest" description="Disordered" evidence="1">
    <location>
        <begin position="1"/>
        <end position="24"/>
    </location>
</feature>
<dbReference type="AlphaFoldDB" id="A0A8J4Y0M9"/>
<dbReference type="InterPro" id="IPR012334">
    <property type="entry name" value="Pectin_lyas_fold"/>
</dbReference>
<gene>
    <name evidence="3" type="ORF">GWK47_051714</name>
</gene>
<proteinExistence type="predicted"/>
<name>A0A8J4Y0M9_CHIOP</name>
<keyword evidence="2" id="KW-0812">Transmembrane</keyword>
<dbReference type="EMBL" id="JACEEZ010015449">
    <property type="protein sequence ID" value="KAG0718825.1"/>
    <property type="molecule type" value="Genomic_DNA"/>
</dbReference>
<comment type="caution">
    <text evidence="3">The sequence shown here is derived from an EMBL/GenBank/DDBJ whole genome shotgun (WGS) entry which is preliminary data.</text>
</comment>
<evidence type="ECO:0000313" key="3">
    <source>
        <dbReference type="EMBL" id="KAG0718825.1"/>
    </source>
</evidence>
<keyword evidence="2" id="KW-1133">Transmembrane helix</keyword>
<keyword evidence="2" id="KW-0472">Membrane</keyword>
<sequence length="526" mass="57969">MLPSRRVRDTSPQRQEVEKMSSPWWGYPGGTTTPSLLLTRTTSPSPRLTHRLPWWLVGVVVAVVVMLDTAPCCSLEARCPPDNVTDSYCRCGMQRVRSGIQINIKCDFQMKEDVQLTEALYPFRESKALSASVRVANATSVSVTQAFLADWLKILSVGLDLWNCGTVTLASAPPVYLRFPHSFSTFVGVGLVGCRVPELPARLLRDRVTASLRIKNSVVGTVRRGLLHAVRKVRYIVVEDSVVEEVEGSVAAEGSFTLSQLDKQRWNGLVLANVTINSLGPGAFTLTHKAQKRDSTQKVVVKDCRVRHIGRGGITVQGDVAVTMKDNSFGELEDEALQINVSRDFKFEGNLVAAAREGALRGLTCHNLTKLDTNMIYVTSERNVTGLRDPTFTPFPPSCGQSQVDIELGDCLDSVPDIAHIARLGPQPSGPETLQVFRVVNNALPLPTTVFSRSTWVLLGILMLLLLAAGGILYRWRENNKLLTHNLNNFHSYNGVTSSARYQANQQEVNMVQQGVTNPTFDRTVL</sequence>
<dbReference type="Proteomes" id="UP000770661">
    <property type="component" value="Unassembled WGS sequence"/>
</dbReference>